<dbReference type="Proteomes" id="UP001162131">
    <property type="component" value="Unassembled WGS sequence"/>
</dbReference>
<comment type="caution">
    <text evidence="2">The sequence shown here is derived from an EMBL/GenBank/DDBJ whole genome shotgun (WGS) entry which is preliminary data.</text>
</comment>
<evidence type="ECO:0000313" key="3">
    <source>
        <dbReference type="Proteomes" id="UP001162131"/>
    </source>
</evidence>
<protein>
    <recommendedName>
        <fullName evidence="4">UBA domain-containing protein</fullName>
    </recommendedName>
</protein>
<dbReference type="Gene3D" id="1.10.8.10">
    <property type="entry name" value="DNA helicase RuvA subunit, C-terminal domain"/>
    <property type="match status" value="1"/>
</dbReference>
<accession>A0AAU9IF55</accession>
<evidence type="ECO:0000313" key="2">
    <source>
        <dbReference type="EMBL" id="CAG9312485.1"/>
    </source>
</evidence>
<reference evidence="2" key="1">
    <citation type="submission" date="2021-09" db="EMBL/GenBank/DDBJ databases">
        <authorList>
            <consortium name="AG Swart"/>
            <person name="Singh M."/>
            <person name="Singh A."/>
            <person name="Seah K."/>
            <person name="Emmerich C."/>
        </authorList>
    </citation>
    <scope>NUCLEOTIDE SEQUENCE</scope>
    <source>
        <strain evidence="2">ATCC30299</strain>
    </source>
</reference>
<gene>
    <name evidence="2" type="ORF">BSTOLATCC_MIC6588</name>
</gene>
<dbReference type="EMBL" id="CAJZBQ010000006">
    <property type="protein sequence ID" value="CAG9312485.1"/>
    <property type="molecule type" value="Genomic_DNA"/>
</dbReference>
<feature type="compositionally biased region" description="Basic residues" evidence="1">
    <location>
        <begin position="173"/>
        <end position="182"/>
    </location>
</feature>
<sequence length="233" mass="27115">MINGYDIPQTNDFKISIENEEIKENAYSSKIISKLHKCLKRLQSTMKFVMKENIEAISAIQKQCECILKDIEFLQITLRKWISASKLTNIDDTYLNLVKNFKNSIKSHPLPLDKGFSSFLDSWYFNYDKQNYEELNNIFSSSINAPFSPSLIQKEEIKKMEEEKEPKEPIKEKKTKKLHQKTPKSEINEYDVLIVMRYTKVSKLQAIEALKATKGNFTNAILYLTTGKIPLDD</sequence>
<name>A0AAU9IF55_9CILI</name>
<feature type="compositionally biased region" description="Basic and acidic residues" evidence="1">
    <location>
        <begin position="160"/>
        <end position="172"/>
    </location>
</feature>
<proteinExistence type="predicted"/>
<keyword evidence="3" id="KW-1185">Reference proteome</keyword>
<evidence type="ECO:0000256" key="1">
    <source>
        <dbReference type="SAM" id="MobiDB-lite"/>
    </source>
</evidence>
<dbReference type="AlphaFoldDB" id="A0AAU9IF55"/>
<organism evidence="2 3">
    <name type="scientific">Blepharisma stoltei</name>
    <dbReference type="NCBI Taxonomy" id="1481888"/>
    <lineage>
        <taxon>Eukaryota</taxon>
        <taxon>Sar</taxon>
        <taxon>Alveolata</taxon>
        <taxon>Ciliophora</taxon>
        <taxon>Postciliodesmatophora</taxon>
        <taxon>Heterotrichea</taxon>
        <taxon>Heterotrichida</taxon>
        <taxon>Blepharismidae</taxon>
        <taxon>Blepharisma</taxon>
    </lineage>
</organism>
<evidence type="ECO:0008006" key="4">
    <source>
        <dbReference type="Google" id="ProtNLM"/>
    </source>
</evidence>
<dbReference type="CDD" id="cd14278">
    <property type="entry name" value="UBA_NAC_like"/>
    <property type="match status" value="1"/>
</dbReference>
<feature type="region of interest" description="Disordered" evidence="1">
    <location>
        <begin position="160"/>
        <end position="182"/>
    </location>
</feature>